<dbReference type="RefSeq" id="XP_020048254.1">
    <property type="nucleotide sequence ID" value="XM_020194481.1"/>
</dbReference>
<evidence type="ECO:0000256" key="5">
    <source>
        <dbReference type="ARBA" id="ARBA00023054"/>
    </source>
</evidence>
<evidence type="ECO:0000313" key="11">
    <source>
        <dbReference type="Proteomes" id="UP000095038"/>
    </source>
</evidence>
<dbReference type="PANTHER" id="PTHR19855">
    <property type="entry name" value="WD40 REPEAT PROTEIN 12, 37"/>
    <property type="match status" value="1"/>
</dbReference>
<dbReference type="EMBL" id="KV454478">
    <property type="protein sequence ID" value="ODV61947.1"/>
    <property type="molecule type" value="Genomic_DNA"/>
</dbReference>
<keyword evidence="7" id="KW-0472">Membrane</keyword>
<reference evidence="11" key="1">
    <citation type="submission" date="2016-05" db="EMBL/GenBank/DDBJ databases">
        <title>Comparative genomics of biotechnologically important yeasts.</title>
        <authorList>
            <consortium name="DOE Joint Genome Institute"/>
            <person name="Riley R."/>
            <person name="Haridas S."/>
            <person name="Wolfe K.H."/>
            <person name="Lopes M.R."/>
            <person name="Hittinger C.T."/>
            <person name="Goker M."/>
            <person name="Salamov A."/>
            <person name="Wisecaver J."/>
            <person name="Long T.M."/>
            <person name="Aerts A.L."/>
            <person name="Barry K."/>
            <person name="Choi C."/>
            <person name="Clum A."/>
            <person name="Coughlan A.Y."/>
            <person name="Deshpande S."/>
            <person name="Douglass A.P."/>
            <person name="Hanson S.J."/>
            <person name="Klenk H.-P."/>
            <person name="Labutti K."/>
            <person name="Lapidus A."/>
            <person name="Lindquist E."/>
            <person name="Lipzen A."/>
            <person name="Meier-Kolthoff J.P."/>
            <person name="Ohm R.A."/>
            <person name="Otillar R.P."/>
            <person name="Pangilinan J."/>
            <person name="Peng Y."/>
            <person name="Rokas A."/>
            <person name="Rosa C.A."/>
            <person name="Scheuner C."/>
            <person name="Sibirny A.A."/>
            <person name="Slot J.C."/>
            <person name="Stielow J.B."/>
            <person name="Sun H."/>
            <person name="Kurtzman C.P."/>
            <person name="Blackwell M."/>
            <person name="Grigoriev I.V."/>
            <person name="Jeffries T.W."/>
        </authorList>
    </citation>
    <scope>NUCLEOTIDE SEQUENCE [LARGE SCALE GENOMIC DNA]</scope>
    <source>
        <strain evidence="11">DSM 1968</strain>
    </source>
</reference>
<dbReference type="InterPro" id="IPR001680">
    <property type="entry name" value="WD40_rpt"/>
</dbReference>
<evidence type="ECO:0000256" key="8">
    <source>
        <dbReference type="ARBA" id="ARBA00038415"/>
    </source>
</evidence>
<dbReference type="PROSITE" id="PS00678">
    <property type="entry name" value="WD_REPEATS_1"/>
    <property type="match status" value="4"/>
</dbReference>
<dbReference type="PANTHER" id="PTHR19855:SF28">
    <property type="entry name" value="CCR4-ASSOCIATED FACTOR 4"/>
    <property type="match status" value="1"/>
</dbReference>
<sequence length="714" mass="81000">MTENTSHSNSNVLSTTQRLSKAVTSTATAIINQSTNSNSTNDILLNSSHYQKAIYDTLIKPSKELALFNNSLKKKSTVRKAPSELLRSKFSLKEIEYRAVTHIPDELLLNLPRNSKNLDDGYSLFQGFNAAIPQVNEELYLFKELNLSQNAITSKKHQELNNPLPIGITPTKIKTSDSVKHLNYFKKLISSKLDLLEIRKNLNSNEINEIDLKISNLNKMRKVCFDKIASLEKQEIYLENSLNEINLKIDQLLNGNLKNIPPSSNFMTTSTISLDNDDELISNSNKNNIINDENNTSNANLLLSESIYNKIQDNPPKLTTRRTFIKQSKFSRKTMPTLQKYYNPGSKIFEFQAHDTYSGITCFDFDLPFGTLITSSIDCTVRVWDLSQNETVRSEYRNDYIDFESDTEDEYLRSKSKCIGLLEGHQGMVNCLQMDDNYVVTGSQDSCLKLWNLNKITNLDDDIIPEEGSNEENDPCIFTFDDHVDEITSLYFHNYNLLSGSLDKTIRQWDMQTGTCLQTLDVLWASTHNSVDPNSVTAANYLSSINIVRNYEQNYTTSRNGQVPFVGTLQCYDAALASGTADGIVRLWDLRSGEIVRSLIGHTGPVTSLQFDDVNLITGSLDRSIRIWDLRTGSIINSFNYNNGINNLQFDKSKIVCSCFDNTVKIFDRIEEKHWECGEGMQNDNYKGIVNYVKYKEGFLVEGRSNGMVGTWSI</sequence>
<evidence type="ECO:0000256" key="3">
    <source>
        <dbReference type="ARBA" id="ARBA00022737"/>
    </source>
</evidence>
<dbReference type="SUPFAM" id="SSF50978">
    <property type="entry name" value="WD40 repeat-like"/>
    <property type="match status" value="1"/>
</dbReference>
<keyword evidence="6" id="KW-0496">Mitochondrion</keyword>
<evidence type="ECO:0000256" key="4">
    <source>
        <dbReference type="ARBA" id="ARBA00022787"/>
    </source>
</evidence>
<dbReference type="Gene3D" id="2.130.10.10">
    <property type="entry name" value="YVTN repeat-like/Quinoprotein amine dehydrogenase"/>
    <property type="match status" value="2"/>
</dbReference>
<dbReference type="STRING" id="1344418.A0A1D2VK97"/>
<proteinExistence type="inferred from homology"/>
<dbReference type="InParanoid" id="A0A1D2VK97"/>
<dbReference type="Pfam" id="PF00400">
    <property type="entry name" value="WD40"/>
    <property type="match status" value="4"/>
</dbReference>
<comment type="similarity">
    <text evidence="8">Belongs to the WD repeat MDV1/CAF4 family.</text>
</comment>
<dbReference type="PRINTS" id="PR00320">
    <property type="entry name" value="GPROTEINBRPT"/>
</dbReference>
<dbReference type="FunCoup" id="A0A1D2VK97">
    <property type="interactions" value="43"/>
</dbReference>
<dbReference type="InterPro" id="IPR015943">
    <property type="entry name" value="WD40/YVTN_repeat-like_dom_sf"/>
</dbReference>
<organism evidence="10 11">
    <name type="scientific">Ascoidea rubescens DSM 1968</name>
    <dbReference type="NCBI Taxonomy" id="1344418"/>
    <lineage>
        <taxon>Eukaryota</taxon>
        <taxon>Fungi</taxon>
        <taxon>Dikarya</taxon>
        <taxon>Ascomycota</taxon>
        <taxon>Saccharomycotina</taxon>
        <taxon>Saccharomycetes</taxon>
        <taxon>Ascoideaceae</taxon>
        <taxon>Ascoidea</taxon>
    </lineage>
</organism>
<feature type="repeat" description="WD" evidence="9">
    <location>
        <begin position="480"/>
        <end position="519"/>
    </location>
</feature>
<dbReference type="OrthoDB" id="496at2759"/>
<dbReference type="PROSITE" id="PS50294">
    <property type="entry name" value="WD_REPEATS_REGION"/>
    <property type="match status" value="3"/>
</dbReference>
<feature type="repeat" description="WD" evidence="9">
    <location>
        <begin position="372"/>
        <end position="394"/>
    </location>
</feature>
<evidence type="ECO:0000256" key="1">
    <source>
        <dbReference type="ARBA" id="ARBA00004570"/>
    </source>
</evidence>
<keyword evidence="4" id="KW-1000">Mitochondrion outer membrane</keyword>
<dbReference type="Proteomes" id="UP000095038">
    <property type="component" value="Unassembled WGS sequence"/>
</dbReference>
<evidence type="ECO:0000256" key="7">
    <source>
        <dbReference type="ARBA" id="ARBA00023136"/>
    </source>
</evidence>
<keyword evidence="11" id="KW-1185">Reference proteome</keyword>
<evidence type="ECO:0000256" key="6">
    <source>
        <dbReference type="ARBA" id="ARBA00023128"/>
    </source>
</evidence>
<protein>
    <submittedName>
        <fullName evidence="10">WD40 repeat-like protein</fullName>
    </submittedName>
</protein>
<dbReference type="GeneID" id="30968117"/>
<name>A0A1D2VK97_9ASCO</name>
<evidence type="ECO:0000256" key="2">
    <source>
        <dbReference type="ARBA" id="ARBA00022574"/>
    </source>
</evidence>
<keyword evidence="5" id="KW-0175">Coiled coil</keyword>
<dbReference type="PROSITE" id="PS50082">
    <property type="entry name" value="WD_REPEATS_2"/>
    <property type="match status" value="5"/>
</dbReference>
<dbReference type="InterPro" id="IPR019775">
    <property type="entry name" value="WD40_repeat_CS"/>
</dbReference>
<feature type="repeat" description="WD" evidence="9">
    <location>
        <begin position="599"/>
        <end position="638"/>
    </location>
</feature>
<evidence type="ECO:0000313" key="10">
    <source>
        <dbReference type="EMBL" id="ODV61947.1"/>
    </source>
</evidence>
<dbReference type="Gene3D" id="6.10.280.220">
    <property type="match status" value="1"/>
</dbReference>
<feature type="repeat" description="WD" evidence="9">
    <location>
        <begin position="576"/>
        <end position="598"/>
    </location>
</feature>
<keyword evidence="3" id="KW-0677">Repeat</keyword>
<dbReference type="InterPro" id="IPR036322">
    <property type="entry name" value="WD40_repeat_dom_sf"/>
</dbReference>
<dbReference type="InterPro" id="IPR020472">
    <property type="entry name" value="WD40_PAC1"/>
</dbReference>
<dbReference type="CDD" id="cd22881">
    <property type="entry name" value="Mdv1_N"/>
    <property type="match status" value="1"/>
</dbReference>
<evidence type="ECO:0000256" key="9">
    <source>
        <dbReference type="PROSITE-ProRule" id="PRU00221"/>
    </source>
</evidence>
<feature type="repeat" description="WD" evidence="9">
    <location>
        <begin position="422"/>
        <end position="461"/>
    </location>
</feature>
<keyword evidence="2 9" id="KW-0853">WD repeat</keyword>
<accession>A0A1D2VK97</accession>
<gene>
    <name evidence="10" type="ORF">ASCRUDRAFT_80294</name>
</gene>
<dbReference type="SMART" id="SM00320">
    <property type="entry name" value="WD40"/>
    <property type="match status" value="6"/>
</dbReference>
<dbReference type="CDD" id="cd00200">
    <property type="entry name" value="WD40"/>
    <property type="match status" value="1"/>
</dbReference>
<dbReference type="AlphaFoldDB" id="A0A1D2VK97"/>
<comment type="subcellular location">
    <subcellularLocation>
        <location evidence="1">Mitochondrion outer membrane</location>
        <topology evidence="1">Peripheral membrane protein</topology>
        <orientation evidence="1">Cytoplasmic side</orientation>
    </subcellularLocation>
</comment>